<feature type="coiled-coil region" evidence="1">
    <location>
        <begin position="190"/>
        <end position="224"/>
    </location>
</feature>
<dbReference type="EMBL" id="MU151505">
    <property type="protein sequence ID" value="KAF9443210.1"/>
    <property type="molecule type" value="Genomic_DNA"/>
</dbReference>
<keyword evidence="1" id="KW-0175">Coiled coil</keyword>
<feature type="compositionally biased region" description="Basic and acidic residues" evidence="2">
    <location>
        <begin position="660"/>
        <end position="681"/>
    </location>
</feature>
<reference evidence="3" key="1">
    <citation type="submission" date="2020-11" db="EMBL/GenBank/DDBJ databases">
        <authorList>
            <consortium name="DOE Joint Genome Institute"/>
            <person name="Ahrendt S."/>
            <person name="Riley R."/>
            <person name="Andreopoulos W."/>
            <person name="Labutti K."/>
            <person name="Pangilinan J."/>
            <person name="Ruiz-Duenas F.J."/>
            <person name="Barrasa J.M."/>
            <person name="Sanchez-Garcia M."/>
            <person name="Camarero S."/>
            <person name="Miyauchi S."/>
            <person name="Serrano A."/>
            <person name="Linde D."/>
            <person name="Babiker R."/>
            <person name="Drula E."/>
            <person name="Ayuso-Fernandez I."/>
            <person name="Pacheco R."/>
            <person name="Padilla G."/>
            <person name="Ferreira P."/>
            <person name="Barriuso J."/>
            <person name="Kellner H."/>
            <person name="Castanera R."/>
            <person name="Alfaro M."/>
            <person name="Ramirez L."/>
            <person name="Pisabarro A.G."/>
            <person name="Kuo A."/>
            <person name="Tritt A."/>
            <person name="Lipzen A."/>
            <person name="He G."/>
            <person name="Yan M."/>
            <person name="Ng V."/>
            <person name="Cullen D."/>
            <person name="Martin F."/>
            <person name="Rosso M.-N."/>
            <person name="Henrissat B."/>
            <person name="Hibbett D."/>
            <person name="Martinez A.T."/>
            <person name="Grigoriev I.V."/>
        </authorList>
    </citation>
    <scope>NUCLEOTIDE SEQUENCE</scope>
    <source>
        <strain evidence="3">MF-IS2</strain>
    </source>
</reference>
<protein>
    <submittedName>
        <fullName evidence="3">Uncharacterized protein</fullName>
    </submittedName>
</protein>
<feature type="region of interest" description="Disordered" evidence="2">
    <location>
        <begin position="959"/>
        <end position="978"/>
    </location>
</feature>
<evidence type="ECO:0000313" key="4">
    <source>
        <dbReference type="Proteomes" id="UP000807342"/>
    </source>
</evidence>
<feature type="coiled-coil region" evidence="1">
    <location>
        <begin position="409"/>
        <end position="443"/>
    </location>
</feature>
<dbReference type="Proteomes" id="UP000807342">
    <property type="component" value="Unassembled WGS sequence"/>
</dbReference>
<feature type="region of interest" description="Disordered" evidence="2">
    <location>
        <begin position="1083"/>
        <end position="1124"/>
    </location>
</feature>
<feature type="region of interest" description="Disordered" evidence="2">
    <location>
        <begin position="614"/>
        <end position="736"/>
    </location>
</feature>
<keyword evidence="4" id="KW-1185">Reference proteome</keyword>
<dbReference type="OrthoDB" id="2592022at2759"/>
<organism evidence="3 4">
    <name type="scientific">Macrolepiota fuliginosa MF-IS2</name>
    <dbReference type="NCBI Taxonomy" id="1400762"/>
    <lineage>
        <taxon>Eukaryota</taxon>
        <taxon>Fungi</taxon>
        <taxon>Dikarya</taxon>
        <taxon>Basidiomycota</taxon>
        <taxon>Agaricomycotina</taxon>
        <taxon>Agaricomycetes</taxon>
        <taxon>Agaricomycetidae</taxon>
        <taxon>Agaricales</taxon>
        <taxon>Agaricineae</taxon>
        <taxon>Agaricaceae</taxon>
        <taxon>Macrolepiota</taxon>
    </lineage>
</organism>
<proteinExistence type="predicted"/>
<evidence type="ECO:0000256" key="1">
    <source>
        <dbReference type="SAM" id="Coils"/>
    </source>
</evidence>
<sequence length="1124" mass="123379">MDVDEHPVLLHIHSLRNALIQFQDDAHASAVKLQHHSLKTDNAQHRTQTLEHQLSALTHELSILRPSHNISSSASSEIHINQLSLSLRTLNEKLDATESLLAERTHNLTHALTHLSKSKSTTDAAYELASRIRGREEALKSRQRELELQLRIADERARMSERTVGEYADLVRSLEGRSSSHANGAAIHSSDAIERLLTEFAQEREDLQSQISSLQHELALAQSHLSAQATTTELTSTQLAQVQSKLQLLERDDNTAAKMVSRYMKFSQQSTNTLQTTLQTLTTRHTATLSSLTTQSHSLTHTLHTLESLNTRLLTSLDSMGNDLLKESFGRRQEIKLRIKLITREERIVEHLRRWLRKSEERQTHIDLRECLNQMIQDAKIILEDLDHPAPVPIFQGREVPISGTLSRLVAVQATMDELLDQLQEERERRVALEDALARIQQDIYGQVHIEEQHPPDTLPNDGDIPPVAATNHDEKEVVNEVVVAKEITVSEEKESELGTESVPEDISPVIATNFDEMEDEVENVEKDDDGAVVVKDITVREDLETALELEPETQLEAATLSEDGDVPPVISDYIELEPPVAATNYGGETADEKALVNETEGEVVNEDEVRVARNVTVSEAGPELETEDTPAEDEDVPPVIADHVEPQPLVTPSSNDGTTNHDNETTDEKALAPGAEREVVNEDETKEAEIAENSDNEAVAVQDIQIQQPETKLEPETPPEVTRAEPLADNGDTPLDLDTDGPIELPPPPSPVIVPQLMLPLSSPPPTPSPHPLIHELQNTTRTRYTSIQRAFHDCHLALDSLKSSSRNASAPAPANAVVPQEVLKEIVQRLDDYLEDVRVELEIRVLDEEVLGRGYEALLSVPGALSVMDSPDARAETGEREGVESLAELEGQIRAFVDGTEPGVEKALRGFERKLEDLQHDVAVVKRAVYDPESEIQMLSAPPLEPSNTSGNGWASWIRNPSRPTTPTPTPAPTFGNVMTSRNAIRRTASALGLSDSSSSHRGGGDAVKALGLRIPMPDFTFALASRMRYHEQEEYERDLTGSGIGLGIGLGLGGGTPRSRTLSSTYMLGMGMGMGMGMGGGRSPGMSPLQRRVVSAAPRVSTAAESRSGGLGGEDEGEDVD</sequence>
<feature type="compositionally biased region" description="Acidic residues" evidence="2">
    <location>
        <begin position="682"/>
        <end position="696"/>
    </location>
</feature>
<gene>
    <name evidence="3" type="ORF">P691DRAFT_426898</name>
</gene>
<name>A0A9P5X4S5_9AGAR</name>
<dbReference type="AlphaFoldDB" id="A0A9P5X4S5"/>
<feature type="compositionally biased region" description="Acidic residues" evidence="2">
    <location>
        <begin position="623"/>
        <end position="637"/>
    </location>
</feature>
<evidence type="ECO:0000313" key="3">
    <source>
        <dbReference type="EMBL" id="KAF9443210.1"/>
    </source>
</evidence>
<comment type="caution">
    <text evidence="3">The sequence shown here is derived from an EMBL/GenBank/DDBJ whole genome shotgun (WGS) entry which is preliminary data.</text>
</comment>
<accession>A0A9P5X4S5</accession>
<evidence type="ECO:0000256" key="2">
    <source>
        <dbReference type="SAM" id="MobiDB-lite"/>
    </source>
</evidence>